<reference evidence="1" key="2">
    <citation type="submission" date="2024-06" db="UniProtKB">
        <authorList>
            <consortium name="EnsemblMetazoa"/>
        </authorList>
    </citation>
    <scope>IDENTIFICATION</scope>
</reference>
<name>A0AAN0JWP4_AMPQE</name>
<evidence type="ECO:0000313" key="2">
    <source>
        <dbReference type="Proteomes" id="UP000007879"/>
    </source>
</evidence>
<evidence type="ECO:0000313" key="1">
    <source>
        <dbReference type="EnsemblMetazoa" id="XP_019861343.1"/>
    </source>
</evidence>
<organism evidence="1 2">
    <name type="scientific">Amphimedon queenslandica</name>
    <name type="common">Sponge</name>
    <dbReference type="NCBI Taxonomy" id="400682"/>
    <lineage>
        <taxon>Eukaryota</taxon>
        <taxon>Metazoa</taxon>
        <taxon>Porifera</taxon>
        <taxon>Demospongiae</taxon>
        <taxon>Heteroscleromorpha</taxon>
        <taxon>Haplosclerida</taxon>
        <taxon>Niphatidae</taxon>
        <taxon>Amphimedon</taxon>
    </lineage>
</organism>
<protein>
    <submittedName>
        <fullName evidence="1">Uncharacterized protein</fullName>
    </submittedName>
</protein>
<dbReference type="EnsemblMetazoa" id="XM_020005784.1">
    <property type="protein sequence ID" value="XP_019861343.1"/>
    <property type="gene ID" value="LOC109589762"/>
</dbReference>
<dbReference type="KEGG" id="aqu:109589762"/>
<proteinExistence type="predicted"/>
<dbReference type="Proteomes" id="UP000007879">
    <property type="component" value="Unassembled WGS sequence"/>
</dbReference>
<sequence length="112" mass="12157">MFSVNSYNYLGQIVGNPLKASVCVSTPTVNVEIFPDYDNDHILIIIIDTSICRVDDTSCSISLTDSSSYNEMMPCALGKVVEFTNITFGKNYTYSVTVANLFGSSNSTDTVG</sequence>
<dbReference type="GeneID" id="109589762"/>
<keyword evidence="2" id="KW-1185">Reference proteome</keyword>
<dbReference type="RefSeq" id="XP_019861343.1">
    <property type="nucleotide sequence ID" value="XM_020005784.1"/>
</dbReference>
<reference evidence="2" key="1">
    <citation type="journal article" date="2010" name="Nature">
        <title>The Amphimedon queenslandica genome and the evolution of animal complexity.</title>
        <authorList>
            <person name="Srivastava M."/>
            <person name="Simakov O."/>
            <person name="Chapman J."/>
            <person name="Fahey B."/>
            <person name="Gauthier M.E."/>
            <person name="Mitros T."/>
            <person name="Richards G.S."/>
            <person name="Conaco C."/>
            <person name="Dacre M."/>
            <person name="Hellsten U."/>
            <person name="Larroux C."/>
            <person name="Putnam N.H."/>
            <person name="Stanke M."/>
            <person name="Adamska M."/>
            <person name="Darling A."/>
            <person name="Degnan S.M."/>
            <person name="Oakley T.H."/>
            <person name="Plachetzki D.C."/>
            <person name="Zhai Y."/>
            <person name="Adamski M."/>
            <person name="Calcino A."/>
            <person name="Cummins S.F."/>
            <person name="Goodstein D.M."/>
            <person name="Harris C."/>
            <person name="Jackson D.J."/>
            <person name="Leys S.P."/>
            <person name="Shu S."/>
            <person name="Woodcroft B.J."/>
            <person name="Vervoort M."/>
            <person name="Kosik K.S."/>
            <person name="Manning G."/>
            <person name="Degnan B.M."/>
            <person name="Rokhsar D.S."/>
        </authorList>
    </citation>
    <scope>NUCLEOTIDE SEQUENCE [LARGE SCALE GENOMIC DNA]</scope>
</reference>
<accession>A0AAN0JWP4</accession>
<dbReference type="AlphaFoldDB" id="A0AAN0JWP4"/>